<accession>B8BYF0</accession>
<dbReference type="STRING" id="35128.B8BYF0"/>
<dbReference type="GO" id="GO:0005524">
    <property type="term" value="F:ATP binding"/>
    <property type="evidence" value="ECO:0007669"/>
    <property type="project" value="UniProtKB-KW"/>
</dbReference>
<dbReference type="Proteomes" id="UP000001449">
    <property type="component" value="Chromosome 3"/>
</dbReference>
<name>B8BYF0_THAPS</name>
<evidence type="ECO:0000256" key="9">
    <source>
        <dbReference type="ARBA" id="ARBA00022845"/>
    </source>
</evidence>
<dbReference type="OMA" id="VHIAKMI"/>
<evidence type="ECO:0000256" key="2">
    <source>
        <dbReference type="ARBA" id="ARBA00022490"/>
    </source>
</evidence>
<evidence type="ECO:0000256" key="11">
    <source>
        <dbReference type="ARBA" id="ARBA00022917"/>
    </source>
</evidence>
<keyword evidence="4" id="KW-0699">rRNA-binding</keyword>
<dbReference type="FunFam" id="3.40.50.300:FF:000183">
    <property type="entry name" value="ABC transporter ATP-binding protein yjjK"/>
    <property type="match status" value="1"/>
</dbReference>
<comment type="similarity">
    <text evidence="1">Belongs to the ABC transporter superfamily. ABCF family. Translational throttle EttA subfamily.</text>
</comment>
<evidence type="ECO:0000256" key="4">
    <source>
        <dbReference type="ARBA" id="ARBA00022730"/>
    </source>
</evidence>
<keyword evidence="3" id="KW-0820">tRNA-binding</keyword>
<dbReference type="GO" id="GO:0019843">
    <property type="term" value="F:rRNA binding"/>
    <property type="evidence" value="ECO:0007669"/>
    <property type="project" value="UniProtKB-KW"/>
</dbReference>
<dbReference type="InterPro" id="IPR003593">
    <property type="entry name" value="AAA+_ATPase"/>
</dbReference>
<dbReference type="InParanoid" id="B8BYF0"/>
<evidence type="ECO:0000256" key="3">
    <source>
        <dbReference type="ARBA" id="ARBA00022555"/>
    </source>
</evidence>
<keyword evidence="11" id="KW-0648">Protein biosynthesis</keyword>
<dbReference type="GeneID" id="7449500"/>
<dbReference type="SUPFAM" id="SSF52540">
    <property type="entry name" value="P-loop containing nucleoside triphosphate hydrolases"/>
    <property type="match status" value="2"/>
</dbReference>
<dbReference type="Pfam" id="PF00005">
    <property type="entry name" value="ABC_tran"/>
    <property type="match status" value="2"/>
</dbReference>
<dbReference type="FunFam" id="3.40.50.300:FF:000011">
    <property type="entry name" value="Putative ABC transporter ATP-binding component"/>
    <property type="match status" value="1"/>
</dbReference>
<dbReference type="PANTHER" id="PTHR43858">
    <property type="entry name" value="ENERGY-DEPENDENT TRANSLATIONAL THROTTLE PROTEIN ETTA"/>
    <property type="match status" value="1"/>
</dbReference>
<dbReference type="InterPro" id="IPR003439">
    <property type="entry name" value="ABC_transporter-like_ATP-bd"/>
</dbReference>
<dbReference type="PaxDb" id="35128-Thaps21858"/>
<keyword evidence="7" id="KW-0378">Hydrolase</keyword>
<evidence type="ECO:0000313" key="15">
    <source>
        <dbReference type="Proteomes" id="UP000001449"/>
    </source>
</evidence>
<dbReference type="InterPro" id="IPR027417">
    <property type="entry name" value="P-loop_NTPase"/>
</dbReference>
<feature type="region of interest" description="Disordered" evidence="12">
    <location>
        <begin position="56"/>
        <end position="86"/>
    </location>
</feature>
<dbReference type="InterPro" id="IPR017871">
    <property type="entry name" value="ABC_transporter-like_CS"/>
</dbReference>
<dbReference type="GO" id="GO:0016887">
    <property type="term" value="F:ATP hydrolysis activity"/>
    <property type="evidence" value="ECO:0007669"/>
    <property type="project" value="InterPro"/>
</dbReference>
<feature type="domain" description="ABC transporter" evidence="13">
    <location>
        <begin position="437"/>
        <end position="655"/>
    </location>
</feature>
<dbReference type="EMBL" id="CM000640">
    <property type="protein sequence ID" value="EED94363.1"/>
    <property type="molecule type" value="Genomic_DNA"/>
</dbReference>
<proteinExistence type="inferred from homology"/>
<dbReference type="GO" id="GO:0000049">
    <property type="term" value="F:tRNA binding"/>
    <property type="evidence" value="ECO:0007669"/>
    <property type="project" value="UniProtKB-KW"/>
</dbReference>
<sequence>MAIISKLASKAAIVSLVASSSFYNDNVSTAFAPSVASIANRPSLYPPLIPSVRTTMSTSQLHAKKKKGNTPRPNPNYGKQQKQEKASVKEAKFDAATRQFQFTLVGLTKTLPDKSKDILKNINLSFYPGAKIGVVGLNGSGKSTLLKIMAGVEKEFDGTARPLPGSSIGYLPQEPRLEYETVKECIDSAVASSRAILDTYNELSLSMADPNLTDEEMTSAMNQLEAIGDKIEAENLWELDRMVERSLTLHWFGIYYFRAMDSLRVPPGDAKTAVLSGGEKRRVSLCQLLLESHDMLLLDEPTNHLDAESIAWLEQFLDQFKGTVVCITHDRYFLENVAQWILELDRGQGIPFEGNYSQWLEAKNNRLEGEKKSQTAAAKAVAAELEWVRSNPKAKGTKSKARLKRYDELLLAAAPTELRNEGQIYIPPGPRLGDVVIDVSGVKKTFGDRMLMQDVEFSFPKAGIVGVIGPNGAGKSTLIKMLMGKEEPDAGEIKIGETVSMVGIGQDRMEQLDDKKTVYEEISGNMDEIELGGNYVNSRAYVSWFGFKAGQQQQSVANLSGGERNRVQLAKLLKSGANLIILDEPTNDLDVETLRSLEEALLNFAGCAMVVSHDRYFLDRIATHILAFEGDSNCFFFEGNYADYEENRVQRLGETSIKRIKYAPLINA</sequence>
<protein>
    <submittedName>
        <fullName evidence="14">ABC transporter</fullName>
    </submittedName>
</protein>
<dbReference type="NCBIfam" id="NF008775">
    <property type="entry name" value="PRK11819.1"/>
    <property type="match status" value="1"/>
</dbReference>
<gene>
    <name evidence="14" type="ORF">THAPSDRAFT_21858</name>
</gene>
<dbReference type="eggNOG" id="KOG0927">
    <property type="taxonomic scope" value="Eukaryota"/>
</dbReference>
<evidence type="ECO:0000256" key="10">
    <source>
        <dbReference type="ARBA" id="ARBA00022884"/>
    </source>
</evidence>
<keyword evidence="6" id="KW-0547">Nucleotide-binding</keyword>
<dbReference type="GO" id="GO:0006412">
    <property type="term" value="P:translation"/>
    <property type="evidence" value="ECO:0007669"/>
    <property type="project" value="UniProtKB-KW"/>
</dbReference>
<dbReference type="HOGENOM" id="CLU_000604_36_0_1"/>
<keyword evidence="15" id="KW-1185">Reference proteome</keyword>
<evidence type="ECO:0000256" key="5">
    <source>
        <dbReference type="ARBA" id="ARBA00022737"/>
    </source>
</evidence>
<dbReference type="PANTHER" id="PTHR43858:SF1">
    <property type="entry name" value="ABC TRANSPORTER-RELATED PROTEIN"/>
    <property type="match status" value="1"/>
</dbReference>
<dbReference type="PROSITE" id="PS50893">
    <property type="entry name" value="ABC_TRANSPORTER_2"/>
    <property type="match status" value="2"/>
</dbReference>
<reference evidence="14 15" key="1">
    <citation type="journal article" date="2004" name="Science">
        <title>The genome of the diatom Thalassiosira pseudonana: ecology, evolution, and metabolism.</title>
        <authorList>
            <person name="Armbrust E.V."/>
            <person name="Berges J.A."/>
            <person name="Bowler C."/>
            <person name="Green B.R."/>
            <person name="Martinez D."/>
            <person name="Putnam N.H."/>
            <person name="Zhou S."/>
            <person name="Allen A.E."/>
            <person name="Apt K.E."/>
            <person name="Bechner M."/>
            <person name="Brzezinski M.A."/>
            <person name="Chaal B.K."/>
            <person name="Chiovitti A."/>
            <person name="Davis A.K."/>
            <person name="Demarest M.S."/>
            <person name="Detter J.C."/>
            <person name="Glavina T."/>
            <person name="Goodstein D."/>
            <person name="Hadi M.Z."/>
            <person name="Hellsten U."/>
            <person name="Hildebrand M."/>
            <person name="Jenkins B.D."/>
            <person name="Jurka J."/>
            <person name="Kapitonov V.V."/>
            <person name="Kroger N."/>
            <person name="Lau W.W."/>
            <person name="Lane T.W."/>
            <person name="Larimer F.W."/>
            <person name="Lippmeier J.C."/>
            <person name="Lucas S."/>
            <person name="Medina M."/>
            <person name="Montsant A."/>
            <person name="Obornik M."/>
            <person name="Parker M.S."/>
            <person name="Palenik B."/>
            <person name="Pazour G.J."/>
            <person name="Richardson P.M."/>
            <person name="Rynearson T.A."/>
            <person name="Saito M.A."/>
            <person name="Schwartz D.C."/>
            <person name="Thamatrakoln K."/>
            <person name="Valentin K."/>
            <person name="Vardi A."/>
            <person name="Wilkerson F.P."/>
            <person name="Rokhsar D.S."/>
        </authorList>
    </citation>
    <scope>NUCLEOTIDE SEQUENCE [LARGE SCALE GENOMIC DNA]</scope>
    <source>
        <strain evidence="14 15">CCMP1335</strain>
    </source>
</reference>
<dbReference type="SMART" id="SM00382">
    <property type="entry name" value="AAA"/>
    <property type="match status" value="2"/>
</dbReference>
<dbReference type="CDD" id="cd03221">
    <property type="entry name" value="ABCF_EF-3"/>
    <property type="match status" value="2"/>
</dbReference>
<dbReference type="InterPro" id="IPR022374">
    <property type="entry name" value="EttA"/>
</dbReference>
<evidence type="ECO:0000256" key="6">
    <source>
        <dbReference type="ARBA" id="ARBA00022741"/>
    </source>
</evidence>
<evidence type="ECO:0000259" key="13">
    <source>
        <dbReference type="PROSITE" id="PS50893"/>
    </source>
</evidence>
<dbReference type="GO" id="GO:0045900">
    <property type="term" value="P:negative regulation of translational elongation"/>
    <property type="evidence" value="ECO:0007669"/>
    <property type="project" value="InterPro"/>
</dbReference>
<dbReference type="RefSeq" id="XP_002288927.1">
    <property type="nucleotide sequence ID" value="XM_002288891.1"/>
</dbReference>
<keyword evidence="8" id="KW-0067">ATP-binding</keyword>
<evidence type="ECO:0000256" key="8">
    <source>
        <dbReference type="ARBA" id="ARBA00022840"/>
    </source>
</evidence>
<keyword evidence="9" id="KW-0810">Translation regulation</keyword>
<keyword evidence="5" id="KW-0677">Repeat</keyword>
<feature type="domain" description="ABC transporter" evidence="13">
    <location>
        <begin position="102"/>
        <end position="371"/>
    </location>
</feature>
<dbReference type="InterPro" id="IPR032781">
    <property type="entry name" value="ABC_tran_Xtn"/>
</dbReference>
<evidence type="ECO:0000256" key="1">
    <source>
        <dbReference type="ARBA" id="ARBA00005868"/>
    </source>
</evidence>
<evidence type="ECO:0000256" key="7">
    <source>
        <dbReference type="ARBA" id="ARBA00022801"/>
    </source>
</evidence>
<keyword evidence="2" id="KW-0963">Cytoplasm</keyword>
<dbReference type="Gene3D" id="3.40.50.300">
    <property type="entry name" value="P-loop containing nucleotide triphosphate hydrolases"/>
    <property type="match status" value="2"/>
</dbReference>
<organism evidence="14 15">
    <name type="scientific">Thalassiosira pseudonana</name>
    <name type="common">Marine diatom</name>
    <name type="synonym">Cyclotella nana</name>
    <dbReference type="NCBI Taxonomy" id="35128"/>
    <lineage>
        <taxon>Eukaryota</taxon>
        <taxon>Sar</taxon>
        <taxon>Stramenopiles</taxon>
        <taxon>Ochrophyta</taxon>
        <taxon>Bacillariophyta</taxon>
        <taxon>Coscinodiscophyceae</taxon>
        <taxon>Thalassiosirophycidae</taxon>
        <taxon>Thalassiosirales</taxon>
        <taxon>Thalassiosiraceae</taxon>
        <taxon>Thalassiosira</taxon>
    </lineage>
</organism>
<reference evidence="14 15" key="2">
    <citation type="journal article" date="2008" name="Nature">
        <title>The Phaeodactylum genome reveals the evolutionary history of diatom genomes.</title>
        <authorList>
            <person name="Bowler C."/>
            <person name="Allen A.E."/>
            <person name="Badger J.H."/>
            <person name="Grimwood J."/>
            <person name="Jabbari K."/>
            <person name="Kuo A."/>
            <person name="Maheswari U."/>
            <person name="Martens C."/>
            <person name="Maumus F."/>
            <person name="Otillar R.P."/>
            <person name="Rayko E."/>
            <person name="Salamov A."/>
            <person name="Vandepoele K."/>
            <person name="Beszteri B."/>
            <person name="Gruber A."/>
            <person name="Heijde M."/>
            <person name="Katinka M."/>
            <person name="Mock T."/>
            <person name="Valentin K."/>
            <person name="Verret F."/>
            <person name="Berges J.A."/>
            <person name="Brownlee C."/>
            <person name="Cadoret J.P."/>
            <person name="Chiovitti A."/>
            <person name="Choi C.J."/>
            <person name="Coesel S."/>
            <person name="De Martino A."/>
            <person name="Detter J.C."/>
            <person name="Durkin C."/>
            <person name="Falciatore A."/>
            <person name="Fournet J."/>
            <person name="Haruta M."/>
            <person name="Huysman M.J."/>
            <person name="Jenkins B.D."/>
            <person name="Jiroutova K."/>
            <person name="Jorgensen R.E."/>
            <person name="Joubert Y."/>
            <person name="Kaplan A."/>
            <person name="Kroger N."/>
            <person name="Kroth P.G."/>
            <person name="La Roche J."/>
            <person name="Lindquist E."/>
            <person name="Lommer M."/>
            <person name="Martin-Jezequel V."/>
            <person name="Lopez P.J."/>
            <person name="Lucas S."/>
            <person name="Mangogna M."/>
            <person name="McGinnis K."/>
            <person name="Medlin L.K."/>
            <person name="Montsant A."/>
            <person name="Oudot-Le Secq M.P."/>
            <person name="Napoli C."/>
            <person name="Obornik M."/>
            <person name="Parker M.S."/>
            <person name="Petit J.L."/>
            <person name="Porcel B.M."/>
            <person name="Poulsen N."/>
            <person name="Robison M."/>
            <person name="Rychlewski L."/>
            <person name="Rynearson T.A."/>
            <person name="Schmutz J."/>
            <person name="Shapiro H."/>
            <person name="Siaut M."/>
            <person name="Stanley M."/>
            <person name="Sussman M.R."/>
            <person name="Taylor A.R."/>
            <person name="Vardi A."/>
            <person name="von Dassow P."/>
            <person name="Vyverman W."/>
            <person name="Willis A."/>
            <person name="Wyrwicz L.S."/>
            <person name="Rokhsar D.S."/>
            <person name="Weissenbach J."/>
            <person name="Armbrust E.V."/>
            <person name="Green B.R."/>
            <person name="Van de Peer Y."/>
            <person name="Grigoriev I.V."/>
        </authorList>
    </citation>
    <scope>NUCLEOTIDE SEQUENCE [LARGE SCALE GENOMIC DNA]</scope>
    <source>
        <strain evidence="14 15">CCMP1335</strain>
    </source>
</reference>
<evidence type="ECO:0000256" key="12">
    <source>
        <dbReference type="SAM" id="MobiDB-lite"/>
    </source>
</evidence>
<evidence type="ECO:0000313" key="14">
    <source>
        <dbReference type="EMBL" id="EED94363.1"/>
    </source>
</evidence>
<dbReference type="HAMAP" id="MF_00847">
    <property type="entry name" value="EttA"/>
    <property type="match status" value="1"/>
</dbReference>
<dbReference type="Pfam" id="PF12848">
    <property type="entry name" value="ABC_tran_Xtn"/>
    <property type="match status" value="1"/>
</dbReference>
<dbReference type="PROSITE" id="PS00211">
    <property type="entry name" value="ABC_TRANSPORTER_1"/>
    <property type="match status" value="2"/>
</dbReference>
<keyword evidence="10" id="KW-0694">RNA-binding</keyword>
<dbReference type="AlphaFoldDB" id="B8BYF0"/>
<dbReference type="KEGG" id="tps:THAPSDRAFT_21858"/>